<sequence length="76" mass="8737">MLKILYKSVYILQINSIQFIFTGTTWSLCLAIFLAHMHKFVSSPTVAVSAKVIRREHLPPATVAWKIAAYVLLWCW</sequence>
<evidence type="ECO:0000313" key="3">
    <source>
        <dbReference type="Proteomes" id="UP000015106"/>
    </source>
</evidence>
<evidence type="ECO:0000256" key="1">
    <source>
        <dbReference type="SAM" id="Phobius"/>
    </source>
</evidence>
<dbReference type="Proteomes" id="UP000015106">
    <property type="component" value="Chromosome 2"/>
</dbReference>
<dbReference type="Gramene" id="TuG1812G0200004811.01.T01">
    <property type="protein sequence ID" value="TuG1812G0200004811.01.T01.cds412997"/>
    <property type="gene ID" value="TuG1812G0200004811.01"/>
</dbReference>
<keyword evidence="3" id="KW-1185">Reference proteome</keyword>
<name>A0A8R7TLW3_TRIUA</name>
<dbReference type="AlphaFoldDB" id="A0A8R7TLW3"/>
<keyword evidence="1" id="KW-0472">Membrane</keyword>
<reference evidence="2" key="2">
    <citation type="submission" date="2018-03" db="EMBL/GenBank/DDBJ databases">
        <title>The Triticum urartu genome reveals the dynamic nature of wheat genome evolution.</title>
        <authorList>
            <person name="Ling H."/>
            <person name="Ma B."/>
            <person name="Shi X."/>
            <person name="Liu H."/>
            <person name="Dong L."/>
            <person name="Sun H."/>
            <person name="Cao Y."/>
            <person name="Gao Q."/>
            <person name="Zheng S."/>
            <person name="Li Y."/>
            <person name="Yu Y."/>
            <person name="Du H."/>
            <person name="Qi M."/>
            <person name="Li Y."/>
            <person name="Yu H."/>
            <person name="Cui Y."/>
            <person name="Wang N."/>
            <person name="Chen C."/>
            <person name="Wu H."/>
            <person name="Zhao Y."/>
            <person name="Zhang J."/>
            <person name="Li Y."/>
            <person name="Zhou W."/>
            <person name="Zhang B."/>
            <person name="Hu W."/>
            <person name="Eijk M."/>
            <person name="Tang J."/>
            <person name="Witsenboer H."/>
            <person name="Zhao S."/>
            <person name="Li Z."/>
            <person name="Zhang A."/>
            <person name="Wang D."/>
            <person name="Liang C."/>
        </authorList>
    </citation>
    <scope>NUCLEOTIDE SEQUENCE [LARGE SCALE GENOMIC DNA]</scope>
    <source>
        <strain evidence="2">cv. G1812</strain>
    </source>
</reference>
<protein>
    <submittedName>
        <fullName evidence="2">Uncharacterized protein</fullName>
    </submittedName>
</protein>
<keyword evidence="1" id="KW-0812">Transmembrane</keyword>
<keyword evidence="1" id="KW-1133">Transmembrane helix</keyword>
<reference evidence="3" key="1">
    <citation type="journal article" date="2013" name="Nature">
        <title>Draft genome of the wheat A-genome progenitor Triticum urartu.</title>
        <authorList>
            <person name="Ling H.Q."/>
            <person name="Zhao S."/>
            <person name="Liu D."/>
            <person name="Wang J."/>
            <person name="Sun H."/>
            <person name="Zhang C."/>
            <person name="Fan H."/>
            <person name="Li D."/>
            <person name="Dong L."/>
            <person name="Tao Y."/>
            <person name="Gao C."/>
            <person name="Wu H."/>
            <person name="Li Y."/>
            <person name="Cui Y."/>
            <person name="Guo X."/>
            <person name="Zheng S."/>
            <person name="Wang B."/>
            <person name="Yu K."/>
            <person name="Liang Q."/>
            <person name="Yang W."/>
            <person name="Lou X."/>
            <person name="Chen J."/>
            <person name="Feng M."/>
            <person name="Jian J."/>
            <person name="Zhang X."/>
            <person name="Luo G."/>
            <person name="Jiang Y."/>
            <person name="Liu J."/>
            <person name="Wang Z."/>
            <person name="Sha Y."/>
            <person name="Zhang B."/>
            <person name="Wu H."/>
            <person name="Tang D."/>
            <person name="Shen Q."/>
            <person name="Xue P."/>
            <person name="Zou S."/>
            <person name="Wang X."/>
            <person name="Liu X."/>
            <person name="Wang F."/>
            <person name="Yang Y."/>
            <person name="An X."/>
            <person name="Dong Z."/>
            <person name="Zhang K."/>
            <person name="Zhang X."/>
            <person name="Luo M.C."/>
            <person name="Dvorak J."/>
            <person name="Tong Y."/>
            <person name="Wang J."/>
            <person name="Yang H."/>
            <person name="Li Z."/>
            <person name="Wang D."/>
            <person name="Zhang A."/>
            <person name="Wang J."/>
        </authorList>
    </citation>
    <scope>NUCLEOTIDE SEQUENCE</scope>
    <source>
        <strain evidence="3">cv. G1812</strain>
    </source>
</reference>
<dbReference type="EnsemblPlants" id="TuG1812G0200004811.01.T01">
    <property type="protein sequence ID" value="TuG1812G0200004811.01.T01.cds412997"/>
    <property type="gene ID" value="TuG1812G0200004811.01"/>
</dbReference>
<evidence type="ECO:0000313" key="2">
    <source>
        <dbReference type="EnsemblPlants" id="TuG1812G0200004811.01.T01.cds412997"/>
    </source>
</evidence>
<reference evidence="2" key="3">
    <citation type="submission" date="2022-06" db="UniProtKB">
        <authorList>
            <consortium name="EnsemblPlants"/>
        </authorList>
    </citation>
    <scope>IDENTIFICATION</scope>
</reference>
<feature type="transmembrane region" description="Helical" evidence="1">
    <location>
        <begin position="12"/>
        <end position="35"/>
    </location>
</feature>
<accession>A0A8R7TLW3</accession>
<organism evidence="2 3">
    <name type="scientific">Triticum urartu</name>
    <name type="common">Red wild einkorn</name>
    <name type="synonym">Crithodium urartu</name>
    <dbReference type="NCBI Taxonomy" id="4572"/>
    <lineage>
        <taxon>Eukaryota</taxon>
        <taxon>Viridiplantae</taxon>
        <taxon>Streptophyta</taxon>
        <taxon>Embryophyta</taxon>
        <taxon>Tracheophyta</taxon>
        <taxon>Spermatophyta</taxon>
        <taxon>Magnoliopsida</taxon>
        <taxon>Liliopsida</taxon>
        <taxon>Poales</taxon>
        <taxon>Poaceae</taxon>
        <taxon>BOP clade</taxon>
        <taxon>Pooideae</taxon>
        <taxon>Triticodae</taxon>
        <taxon>Triticeae</taxon>
        <taxon>Triticinae</taxon>
        <taxon>Triticum</taxon>
    </lineage>
</organism>
<proteinExistence type="predicted"/>